<dbReference type="EMBL" id="JSVC01000028">
    <property type="protein sequence ID" value="KIC92762.1"/>
    <property type="molecule type" value="Genomic_DNA"/>
</dbReference>
<evidence type="ECO:0000259" key="2">
    <source>
        <dbReference type="Pfam" id="PF20041"/>
    </source>
</evidence>
<gene>
    <name evidence="3" type="ORF">OI18_21145</name>
</gene>
<protein>
    <recommendedName>
        <fullName evidence="2">DUF6443 domain-containing protein</fullName>
    </recommendedName>
</protein>
<feature type="compositionally biased region" description="Polar residues" evidence="1">
    <location>
        <begin position="1250"/>
        <end position="1259"/>
    </location>
</feature>
<feature type="domain" description="DUF6443" evidence="2">
    <location>
        <begin position="42"/>
        <end position="190"/>
    </location>
</feature>
<organism evidence="3 4">
    <name type="scientific">Flavihumibacter solisilvae</name>
    <dbReference type="NCBI Taxonomy" id="1349421"/>
    <lineage>
        <taxon>Bacteria</taxon>
        <taxon>Pseudomonadati</taxon>
        <taxon>Bacteroidota</taxon>
        <taxon>Chitinophagia</taxon>
        <taxon>Chitinophagales</taxon>
        <taxon>Chitinophagaceae</taxon>
        <taxon>Flavihumibacter</taxon>
    </lineage>
</organism>
<dbReference type="STRING" id="1349421.OI18_21145"/>
<name>A0A0C1KYG2_9BACT</name>
<dbReference type="InterPro" id="IPR022385">
    <property type="entry name" value="Rhs_assc_core"/>
</dbReference>
<reference evidence="3 4" key="1">
    <citation type="submission" date="2014-11" db="EMBL/GenBank/DDBJ databases">
        <title>Genome sequence of Flavihumibacter solisilvae 3-3.</title>
        <authorList>
            <person name="Zhou G."/>
            <person name="Li M."/>
            <person name="Wang G."/>
        </authorList>
    </citation>
    <scope>NUCLEOTIDE SEQUENCE [LARGE SCALE GENOMIC DNA]</scope>
    <source>
        <strain evidence="3 4">3-3</strain>
    </source>
</reference>
<dbReference type="Pfam" id="PF20041">
    <property type="entry name" value="DUF6443"/>
    <property type="match status" value="1"/>
</dbReference>
<keyword evidence="4" id="KW-1185">Reference proteome</keyword>
<dbReference type="InterPro" id="IPR045619">
    <property type="entry name" value="DUF6443"/>
</dbReference>
<feature type="compositionally biased region" description="Low complexity" evidence="1">
    <location>
        <begin position="1290"/>
        <end position="1302"/>
    </location>
</feature>
<feature type="region of interest" description="Disordered" evidence="1">
    <location>
        <begin position="1243"/>
        <end position="1262"/>
    </location>
</feature>
<feature type="compositionally biased region" description="Basic and acidic residues" evidence="1">
    <location>
        <begin position="1309"/>
        <end position="1319"/>
    </location>
</feature>
<dbReference type="Proteomes" id="UP000031408">
    <property type="component" value="Unassembled WGS sequence"/>
</dbReference>
<evidence type="ECO:0000313" key="3">
    <source>
        <dbReference type="EMBL" id="KIC92762.1"/>
    </source>
</evidence>
<dbReference type="NCBIfam" id="TIGR03696">
    <property type="entry name" value="Rhs_assc_core"/>
    <property type="match status" value="1"/>
</dbReference>
<comment type="caution">
    <text evidence="3">The sequence shown here is derived from an EMBL/GenBank/DDBJ whole genome shotgun (WGS) entry which is preliminary data.</text>
</comment>
<dbReference type="RefSeq" id="WP_039143778.1">
    <property type="nucleotide sequence ID" value="NZ_JSVC01000028.1"/>
</dbReference>
<feature type="region of interest" description="Disordered" evidence="1">
    <location>
        <begin position="1286"/>
        <end position="1319"/>
    </location>
</feature>
<dbReference type="Gene3D" id="2.180.10.10">
    <property type="entry name" value="RHS repeat-associated core"/>
    <property type="match status" value="2"/>
</dbReference>
<proteinExistence type="predicted"/>
<sequence>MSSKNICWIIALVCSLVWSVNNVYGQYKPAPYSASIPLNYVRTWEALSPQTDSNAINSRPVKEVKQTTQYLDGIGRPLQTVVREGSFITGASSKFDFVQPQVYDSFGREGNQFLPFAATSLNGNFKLDPFDQQATFYNTSNANGPLKGQSEDFFYSKSVFEESPLNRTTLAMPAGDSWVGAGKGVETKHWFNTTTDSVRIWNVTNDATQGNFGSYTTSGIYAPGELTKSVTVDEHGKQLVIFKDKENLVILRKVQLTGTTDNGSGKGHAGWMCAYYIYDDQNQLRAVVQPVGVDWLKSNSWNLGNTNILSEQTFRYEYDSRKRLIVKQVPGSQSVFMIYDKWDRIILSQDGRLRGVNQWIYTKYDNQNRPIVTGSYTNTTTTGQANMQALVDGSGLGRHENFTAGATQPQYTMNLTFPVVTSGSAYTANYYDTYDWTANLNPNFKTRTTAFDAELVAQNLASYPEPLTQSFQTQGRQTGVWNNIWTYTAMIYDDKGRIVQTRTRNITGGVDTLTTLYCFNGRVAVSVLAHRNNRNAQSHRLWTRATYDDLWRPTKTEKRLASTLVNAFAVSAWKTTVENNYDALGQLTKKQFGAKSTGGSLAISDYEYNIRGWLLSVNKNYITKATTDTLDRYFAMELGYDKAGSQSFGPAQLNGNMAGTTWKSKGDQVVRKYNYTYDAANRLLKADFSDPLSMNFGVMLGSGSDPDQAYDYNGNIKRMQHKGWTVKNAGRVIDDLTYDYGTSFSNKLQSVTDSTTENFKLGDFYDKNKSGNDYVYDQNGNLLEDKNKKIGQITYNFLNLPEVITVKNDNETVKGTIEFSYEVSGYKYEKIVTEKNDTIVYNGITYYSDVVTTTTYLPGIIYESKDYLNSSLNPLDYTDRLQFITHEEGRIRLERATTSNCPAQNDRFLFDYFIKDHLGNTRSVLTEQKEDNCYIPITLEPQRRANEDQIAKIRTAQIISQSVVNGADTVRFEHNLYKVHGGEDSSRTGLAMILKVMAGDEIKMHVQSIYTLPGGTTSGINTTVLTLTELLSSFVVSPVMGGKGLTQPAMEGFNPMGFFQAMNNNRTQGSDRPKAYLNYLFFDDQFKFTGQANAASVNGSGGSTNAIYTHINQFVTSPVKANRNGYIYIFVSNESNIPVYFDNLNVTHTPGAILEETHYYPFGLEMGAISSKAAGKLDNKYEYNGKEKQEKEFSDGGGLEWYDYGARNYDHQIGRWGVIDPLCDKMRRWSPYNYAYNNPERFIDPDGMSPQEQQNNANVNDEERMVNYVDVVDKSGKKIRIWDYVDDDSGSGSSNNNNQDQNGGQGNEKNGEKDKKGNSQAEKKVIILIVDGKAVNNKDVGHTALQVGDNVLGYYPTGDLMGDDRGDMRVESRSSFDKRYAPHGVTFITLKVSEKQYSTIVNNLMNYIMDPGQYNLLGLQCTTVTCATLLNSGVNLQQSKYLPSSGPIAGQTIVSTIGTWPTLSPTEFKNILKQQVNSGIVESVTYYKSK</sequence>
<evidence type="ECO:0000313" key="4">
    <source>
        <dbReference type="Proteomes" id="UP000031408"/>
    </source>
</evidence>
<accession>A0A0C1KYG2</accession>
<evidence type="ECO:0000256" key="1">
    <source>
        <dbReference type="SAM" id="MobiDB-lite"/>
    </source>
</evidence>